<proteinExistence type="predicted"/>
<evidence type="ECO:0000313" key="2">
    <source>
        <dbReference type="EMBL" id="KAE8996412.1"/>
    </source>
</evidence>
<protein>
    <submittedName>
        <fullName evidence="2">Uncharacterized protein</fullName>
    </submittedName>
</protein>
<comment type="caution">
    <text evidence="2">The sequence shown here is derived from an EMBL/GenBank/DDBJ whole genome shotgun (WGS) entry which is preliminary data.</text>
</comment>
<dbReference type="EMBL" id="QXFU01001738">
    <property type="protein sequence ID" value="KAE8996412.1"/>
    <property type="molecule type" value="Genomic_DNA"/>
</dbReference>
<dbReference type="AlphaFoldDB" id="A0A6A3JRB3"/>
<evidence type="ECO:0000256" key="1">
    <source>
        <dbReference type="SAM" id="MobiDB-lite"/>
    </source>
</evidence>
<dbReference type="Proteomes" id="UP000435112">
    <property type="component" value="Unassembled WGS sequence"/>
</dbReference>
<dbReference type="OrthoDB" id="10342830at2759"/>
<feature type="region of interest" description="Disordered" evidence="1">
    <location>
        <begin position="128"/>
        <end position="150"/>
    </location>
</feature>
<sequence length="150" mass="15738">MVSRYRSVVTSTGSSANVSTDGLDEPKMAAKSTSSSSTSAPHAVNQAKRAAMPLAEELPTSGGSNTERRGADETTCSSSSLSLSLAARMIIAHVEQILPSDANRRPCIQSVYLISLYLLDKHGGAISLGDRPTSSSTAKPNDKSCRHCEP</sequence>
<reference evidence="2 3" key="1">
    <citation type="submission" date="2018-09" db="EMBL/GenBank/DDBJ databases">
        <title>Genomic investigation of the strawberry pathogen Phytophthora fragariae indicates pathogenicity is determined by transcriptional variation in three key races.</title>
        <authorList>
            <person name="Adams T.M."/>
            <person name="Armitage A.D."/>
            <person name="Sobczyk M.K."/>
            <person name="Bates H.J."/>
            <person name="Dunwell J.M."/>
            <person name="Nellist C.F."/>
            <person name="Harrison R.J."/>
        </authorList>
    </citation>
    <scope>NUCLEOTIDE SEQUENCE [LARGE SCALE GENOMIC DNA]</scope>
    <source>
        <strain evidence="2 3">SCRP324</strain>
    </source>
</reference>
<feature type="compositionally biased region" description="Polar residues" evidence="1">
    <location>
        <begin position="8"/>
        <end position="20"/>
    </location>
</feature>
<feature type="compositionally biased region" description="Basic and acidic residues" evidence="1">
    <location>
        <begin position="140"/>
        <end position="150"/>
    </location>
</feature>
<feature type="region of interest" description="Disordered" evidence="1">
    <location>
        <begin position="1"/>
        <end position="76"/>
    </location>
</feature>
<evidence type="ECO:0000313" key="3">
    <source>
        <dbReference type="Proteomes" id="UP000435112"/>
    </source>
</evidence>
<gene>
    <name evidence="2" type="ORF">PR002_g19326</name>
</gene>
<accession>A0A6A3JRB3</accession>
<name>A0A6A3JRB3_9STRA</name>
<organism evidence="2 3">
    <name type="scientific">Phytophthora rubi</name>
    <dbReference type="NCBI Taxonomy" id="129364"/>
    <lineage>
        <taxon>Eukaryota</taxon>
        <taxon>Sar</taxon>
        <taxon>Stramenopiles</taxon>
        <taxon>Oomycota</taxon>
        <taxon>Peronosporomycetes</taxon>
        <taxon>Peronosporales</taxon>
        <taxon>Peronosporaceae</taxon>
        <taxon>Phytophthora</taxon>
    </lineage>
</organism>